<dbReference type="HOGENOM" id="CLU_2040455_0_0_1"/>
<accession>N6TDM7</accession>
<dbReference type="GO" id="GO:0003676">
    <property type="term" value="F:nucleic acid binding"/>
    <property type="evidence" value="ECO:0007669"/>
    <property type="project" value="InterPro"/>
</dbReference>
<sequence>MYGSPADFPWRLNNVLGWHFFDNYLLMDDNGRPHRALIVREYLNEVGVQRLEGTTRSPDLNVIAHVWELKSSNDIFDDEILLLRTWLNRKTRLFRNGITYPKNSLQTFLSYSKTFDVPYSS</sequence>
<evidence type="ECO:0000313" key="3">
    <source>
        <dbReference type="Proteomes" id="UP000030742"/>
    </source>
</evidence>
<proteinExistence type="predicted"/>
<name>N6TDM7_DENPD</name>
<gene>
    <name evidence="2" type="ORF">D910_12562</name>
    <name evidence="1" type="ORF">YQE_05060</name>
</gene>
<dbReference type="Proteomes" id="UP000030742">
    <property type="component" value="Unassembled WGS sequence"/>
</dbReference>
<evidence type="ECO:0000313" key="2">
    <source>
        <dbReference type="EMBL" id="ERL95296.1"/>
    </source>
</evidence>
<reference evidence="1 3" key="1">
    <citation type="journal article" date="2013" name="Genome Biol.">
        <title>Draft genome of the mountain pine beetle, Dendroctonus ponderosae Hopkins, a major forest pest.</title>
        <authorList>
            <person name="Keeling C.I."/>
            <person name="Yuen M.M."/>
            <person name="Liao N.Y."/>
            <person name="Docking T.R."/>
            <person name="Chan S.K."/>
            <person name="Taylor G.A."/>
            <person name="Palmquist D.L."/>
            <person name="Jackman S.D."/>
            <person name="Nguyen A."/>
            <person name="Li M."/>
            <person name="Henderson H."/>
            <person name="Janes J.K."/>
            <person name="Zhao Y."/>
            <person name="Pandoh P."/>
            <person name="Moore R."/>
            <person name="Sperling F.A."/>
            <person name="Huber D.P."/>
            <person name="Birol I."/>
            <person name="Jones S.J."/>
            <person name="Bohlmann J."/>
        </authorList>
    </citation>
    <scope>NUCLEOTIDE SEQUENCE</scope>
</reference>
<dbReference type="InterPro" id="IPR036397">
    <property type="entry name" value="RNaseH_sf"/>
</dbReference>
<feature type="non-terminal residue" evidence="1">
    <location>
        <position position="1"/>
    </location>
</feature>
<organism evidence="1">
    <name type="scientific">Dendroctonus ponderosae</name>
    <name type="common">Mountain pine beetle</name>
    <dbReference type="NCBI Taxonomy" id="77166"/>
    <lineage>
        <taxon>Eukaryota</taxon>
        <taxon>Metazoa</taxon>
        <taxon>Ecdysozoa</taxon>
        <taxon>Arthropoda</taxon>
        <taxon>Hexapoda</taxon>
        <taxon>Insecta</taxon>
        <taxon>Pterygota</taxon>
        <taxon>Neoptera</taxon>
        <taxon>Endopterygota</taxon>
        <taxon>Coleoptera</taxon>
        <taxon>Polyphaga</taxon>
        <taxon>Cucujiformia</taxon>
        <taxon>Curculionidae</taxon>
        <taxon>Scolytinae</taxon>
        <taxon>Dendroctonus</taxon>
    </lineage>
</organism>
<dbReference type="AlphaFoldDB" id="N6TDM7"/>
<dbReference type="STRING" id="77166.N6TDM7"/>
<evidence type="ECO:0008006" key="4">
    <source>
        <dbReference type="Google" id="ProtNLM"/>
    </source>
</evidence>
<protein>
    <recommendedName>
        <fullName evidence="4">Tc1-like transposase DDE domain-containing protein</fullName>
    </recommendedName>
</protein>
<evidence type="ECO:0000313" key="1">
    <source>
        <dbReference type="EMBL" id="ENN78469.1"/>
    </source>
</evidence>
<dbReference type="EMBL" id="KB740901">
    <property type="protein sequence ID" value="ENN78469.1"/>
    <property type="molecule type" value="Genomic_DNA"/>
</dbReference>
<dbReference type="EMBL" id="KB632418">
    <property type="protein sequence ID" value="ERL95296.1"/>
    <property type="molecule type" value="Genomic_DNA"/>
</dbReference>
<dbReference type="Gene3D" id="3.30.420.10">
    <property type="entry name" value="Ribonuclease H-like superfamily/Ribonuclease H"/>
    <property type="match status" value="1"/>
</dbReference>